<evidence type="ECO:0000256" key="1">
    <source>
        <dbReference type="ARBA" id="ARBA00022450"/>
    </source>
</evidence>
<evidence type="ECO:0000256" key="3">
    <source>
        <dbReference type="ARBA" id="ARBA00022679"/>
    </source>
</evidence>
<dbReference type="PANTHER" id="PTHR43775">
    <property type="entry name" value="FATTY ACID SYNTHASE"/>
    <property type="match status" value="1"/>
</dbReference>
<dbReference type="SUPFAM" id="SSF51735">
    <property type="entry name" value="NAD(P)-binding Rossmann-fold domains"/>
    <property type="match status" value="3"/>
</dbReference>
<name>A0A1N7H9E3_9NOCA</name>
<dbReference type="InterPro" id="IPR013154">
    <property type="entry name" value="ADH-like_N"/>
</dbReference>
<dbReference type="InterPro" id="IPR049552">
    <property type="entry name" value="PKS_DH_N"/>
</dbReference>
<dbReference type="OrthoDB" id="9778690at2"/>
<dbReference type="SMART" id="SM00827">
    <property type="entry name" value="PKS_AT"/>
    <property type="match status" value="1"/>
</dbReference>
<dbReference type="InterPro" id="IPR032821">
    <property type="entry name" value="PKS_assoc"/>
</dbReference>
<dbReference type="SMART" id="SM00825">
    <property type="entry name" value="PKS_KS"/>
    <property type="match status" value="1"/>
</dbReference>
<dbReference type="InterPro" id="IPR020843">
    <property type="entry name" value="ER"/>
</dbReference>
<evidence type="ECO:0000256" key="2">
    <source>
        <dbReference type="ARBA" id="ARBA00022553"/>
    </source>
</evidence>
<dbReference type="GO" id="GO:0031177">
    <property type="term" value="F:phosphopantetheine binding"/>
    <property type="evidence" value="ECO:0007669"/>
    <property type="project" value="InterPro"/>
</dbReference>
<dbReference type="SUPFAM" id="SSF52151">
    <property type="entry name" value="FabD/lysophospholipase-like"/>
    <property type="match status" value="1"/>
</dbReference>
<dbReference type="InterPro" id="IPR049900">
    <property type="entry name" value="PKS_mFAS_DH"/>
</dbReference>
<keyword evidence="1" id="KW-0596">Phosphopantetheine</keyword>
<evidence type="ECO:0000256" key="5">
    <source>
        <dbReference type="ARBA" id="ARBA00023268"/>
    </source>
</evidence>
<dbReference type="GO" id="GO:0004312">
    <property type="term" value="F:fatty acid synthase activity"/>
    <property type="evidence" value="ECO:0007669"/>
    <property type="project" value="TreeGrafter"/>
</dbReference>
<evidence type="ECO:0000256" key="4">
    <source>
        <dbReference type="ARBA" id="ARBA00022857"/>
    </source>
</evidence>
<dbReference type="FunFam" id="3.40.50.720:FF:000209">
    <property type="entry name" value="Polyketide synthase Pks12"/>
    <property type="match status" value="1"/>
</dbReference>
<dbReference type="RefSeq" id="WP_076482526.1">
    <property type="nucleotide sequence ID" value="NZ_FTNT01000013.1"/>
</dbReference>
<dbReference type="SMART" id="SM00826">
    <property type="entry name" value="PKS_DH"/>
    <property type="match status" value="1"/>
</dbReference>
<dbReference type="InterPro" id="IPR006162">
    <property type="entry name" value="Ppantetheine_attach_site"/>
</dbReference>
<dbReference type="InterPro" id="IPR014043">
    <property type="entry name" value="Acyl_transferase_dom"/>
</dbReference>
<feature type="region of interest" description="C-terminal hotdog fold" evidence="7">
    <location>
        <begin position="1022"/>
        <end position="1171"/>
    </location>
</feature>
<dbReference type="Gene3D" id="3.10.129.110">
    <property type="entry name" value="Polyketide synthase dehydratase"/>
    <property type="match status" value="1"/>
</dbReference>
<dbReference type="Gene3D" id="3.30.70.3290">
    <property type="match status" value="1"/>
</dbReference>
<evidence type="ECO:0000259" key="8">
    <source>
        <dbReference type="PROSITE" id="PS50075"/>
    </source>
</evidence>
<dbReference type="InterPro" id="IPR013149">
    <property type="entry name" value="ADH-like_C"/>
</dbReference>
<feature type="domain" description="Ketosynthase family 3 (KS3)" evidence="9">
    <location>
        <begin position="1"/>
        <end position="424"/>
    </location>
</feature>
<gene>
    <name evidence="11" type="ORF">SAMN05445060_3718</name>
</gene>
<dbReference type="InterPro" id="IPR016035">
    <property type="entry name" value="Acyl_Trfase/lysoPLipase"/>
</dbReference>
<dbReference type="Pfam" id="PF21089">
    <property type="entry name" value="PKS_DH_N"/>
    <property type="match status" value="1"/>
</dbReference>
<dbReference type="InterPro" id="IPR001227">
    <property type="entry name" value="Ac_transferase_dom_sf"/>
</dbReference>
<keyword evidence="2" id="KW-0597">Phosphoprotein</keyword>
<dbReference type="Proteomes" id="UP000186218">
    <property type="component" value="Unassembled WGS sequence"/>
</dbReference>
<dbReference type="EMBL" id="FTNT01000013">
    <property type="protein sequence ID" value="SIS21288.1"/>
    <property type="molecule type" value="Genomic_DNA"/>
</dbReference>
<evidence type="ECO:0000259" key="10">
    <source>
        <dbReference type="PROSITE" id="PS52019"/>
    </source>
</evidence>
<feature type="active site" description="Proton donor; for dehydratase activity" evidence="7">
    <location>
        <position position="1086"/>
    </location>
</feature>
<dbReference type="InterPro" id="IPR009081">
    <property type="entry name" value="PP-bd_ACP"/>
</dbReference>
<dbReference type="Pfam" id="PF08240">
    <property type="entry name" value="ADH_N"/>
    <property type="match status" value="1"/>
</dbReference>
<dbReference type="SUPFAM" id="SSF47336">
    <property type="entry name" value="ACP-like"/>
    <property type="match status" value="1"/>
</dbReference>
<dbReference type="SUPFAM" id="SSF50129">
    <property type="entry name" value="GroES-like"/>
    <property type="match status" value="1"/>
</dbReference>
<feature type="region of interest" description="N-terminal hotdog fold" evidence="7">
    <location>
        <begin position="889"/>
        <end position="1010"/>
    </location>
</feature>
<dbReference type="FunFam" id="3.40.47.10:FF:000019">
    <property type="entry name" value="Polyketide synthase type I"/>
    <property type="match status" value="1"/>
</dbReference>
<evidence type="ECO:0000256" key="6">
    <source>
        <dbReference type="ARBA" id="ARBA00023315"/>
    </source>
</evidence>
<dbReference type="SMART" id="SM00823">
    <property type="entry name" value="PKS_PP"/>
    <property type="match status" value="1"/>
</dbReference>
<accession>A0A1N7H9E3</accession>
<dbReference type="InterPro" id="IPR050091">
    <property type="entry name" value="PKS_NRPS_Biosynth_Enz"/>
</dbReference>
<dbReference type="GO" id="GO:0016491">
    <property type="term" value="F:oxidoreductase activity"/>
    <property type="evidence" value="ECO:0007669"/>
    <property type="project" value="InterPro"/>
</dbReference>
<dbReference type="PROSITE" id="PS50075">
    <property type="entry name" value="CARRIER"/>
    <property type="match status" value="1"/>
</dbReference>
<dbReference type="InterPro" id="IPR016036">
    <property type="entry name" value="Malonyl_transacylase_ACP-bd"/>
</dbReference>
<keyword evidence="3 11" id="KW-0808">Transferase</keyword>
<dbReference type="InterPro" id="IPR036736">
    <property type="entry name" value="ACP-like_sf"/>
</dbReference>
<dbReference type="Pfam" id="PF00550">
    <property type="entry name" value="PP-binding"/>
    <property type="match status" value="1"/>
</dbReference>
<proteinExistence type="predicted"/>
<dbReference type="InterPro" id="IPR020806">
    <property type="entry name" value="PKS_PP-bd"/>
</dbReference>
<dbReference type="SMART" id="SM00822">
    <property type="entry name" value="PKS_KR"/>
    <property type="match status" value="1"/>
</dbReference>
<dbReference type="InterPro" id="IPR049551">
    <property type="entry name" value="PKS_DH_C"/>
</dbReference>
<dbReference type="Gene3D" id="3.40.366.10">
    <property type="entry name" value="Malonyl-Coenzyme A Acyl Carrier Protein, domain 2"/>
    <property type="match status" value="1"/>
</dbReference>
<sequence>MVDVAIIGIGCRFPGGIVDPDSFWDFVVDKGDAVTEIPDSRWNVDRYYDADPDAPGRMYVRHASFVEDPLSSFDADFFGISRREAAGLDPQQRRLLQVSWDALEDAGVTGSLSRDTVGTFIGGFTNDSAVSKASSHAIDRIDNFSAFSSSQTLLANRIAYALDLRGPSLTVDTACSSSLVTTHLGVRSIVDGECDIALVGGCNVLSQPETFITMCKGHFLSKDGRCKSFDASADGYGRGEGTGIVVLKALDAARRDGDRVYAVIKGSGINQDGRTLAIPVPNPDSQQALAEAVCAQGGVSPAEVGYVEAHGTGTGVGDPLEATALGRAYGTATGRRSRLRVGSVKNNFGHTEAAAGVAGLIKAVCTVRSGRVAPQAYLETPNPDIAFDDLGLHIPLELEDLDGRHAAVNSFGYGGTNAHVLIERAPEPTPAPPAPAERIKIMPVSARSEDSLRELVRSYGAALRSPTSVGAERFAQAVTARRAHHHLRKAFTFDDDADLIESLESFAAGGGVVSERTLVEGIHDPTFVFSGMGPQWWAMGRALLTVPGPFRDGAQTVDDEFRRIAGWSIIDELLREESASRVTRTDIAQPANFLVQVAFADYLAAHGIRPAAIVGHSVGEVSAAYVSGALSLRDACLVALHRSRQQARTAGTGSMLAVGLTPEDAEKQCARFPGEVSIAAVNGAASITLAGTDAAIDKIRVELTGNGVFARQLRVEVPYHSHLMDPILDDLAAALAGMEPRTAGIPLYSTVTGGRIDGREFADPGYWQRNVRDTVRFADAIGAIIGDRFRVFVEVGPHPVLSGNLREALARHEVTGAVVSTLNRDKNAAESARDTVARLYEVGATAVPGDAEALARQHVPWMPLPRYPWSDAEVWHEEPQTLVNRYGDSDRFALLGDRTDSAESQWDVTLAPANLPWLRHHEIAGAVVMPGAGYIDAALSAARQRSKRDQCGVDGLAFVAPLVVGDHDVPTMRVAVEPASRRLSVRARSGGGNLWTQHAFGHLVEMDTGTFSVTIPETRSEDTVFSGDDIYSVMDGLGLNYGPIFRRIRSARVSEDTCVAQLDAAGIAGPDATPKSPHVVHPALTDAVLQCAAVALALNPDADRRHAVAHIPAAVERVRYFGPVPAEPVGIVKVVSLHPLRVDAFLTDDQGEVALALHGVELAPVGAAREPLEAMAPVFYERRWEDLPRLADEQASDAAAVNSPINAIVEIGGTEPDVVAVVSGVYPSALRMRVDGDAGDEQQLEQLRARLAARRSGDGHLRVAVVVGRGSSPTDVTYRLVSLARVVRRAVTDESVDDLVGQGVRVVVLTRRGIMGPGDTRVDLAHSAVVGARRTIANEDAPIQWSLVDTDETVARAVLSDELTRATTAEFDEVRLRGATRSAEQLVGSLPELTAPLREPVQLASPDDPYEVVLPRTRLFRDIALRACERHQPGPREVEVRIDTLGLNYKDAIKILGILNERHLDGTYFGTTPGMEAYGEVTRIGDEVTDIAVGDVIAVSVRGMMRRYATIDLDGGGAWASVSRSALDDSGASFDPLCIGSGLPFLTAFYAFRTLINLEAGESVLIHGAAGGMGMAAVQVAASMGATVYATASSAERRAAARELGASHTFDSRSSSFVDEILRQTDGKGVDVVYNSMPGEVIAQNFAVAAEFARVVEIGKADIYFGGSVDLRPFDKNLAFYSIDMDRLLKLRPKRFRGLMREAVEVLAQGTIKPLPYTRFPITDLTGAFESVLRGAHLGRIVVDLRSDAPEVLPQQPPSAPVHSDATYLVTGGYGAFGMATARALAQRGATRIVLVGRSGVTDDTVRNQVEAFAARGVEVLCERADISDPAAVGVLLDAIEEPARPLKGIFHTAGVINDQPLAEITQQGLETVMRPKLGGALALHDATVARNVSLDVFVLYSSISAITGTVPQTAYASANTALDAFAAWRRSQGLAAVSVNWGAMSGGGMAQNSEVVRKYLEYLGFGTIDLDDAVDFFFEASRFGFANPVIAEVNWSTWRTTNTSAALSRRFAQVADAPSESSQVAAARAAILNLPPDERVPAAVTMITEQLSEVLGVPPDKIDTRGPIADLGIDSVMGVELGTRIQKQLDVPVSMFQFTGDLTIDAIGARAVKMLTQDGNDE</sequence>
<dbReference type="InterPro" id="IPR020807">
    <property type="entry name" value="PKS_DH"/>
</dbReference>
<keyword evidence="12" id="KW-1185">Reference proteome</keyword>
<dbReference type="Pfam" id="PF08659">
    <property type="entry name" value="KR"/>
    <property type="match status" value="1"/>
</dbReference>
<dbReference type="Gene3D" id="3.40.47.10">
    <property type="match status" value="1"/>
</dbReference>
<dbReference type="GO" id="GO:0006633">
    <property type="term" value="P:fatty acid biosynthetic process"/>
    <property type="evidence" value="ECO:0007669"/>
    <property type="project" value="TreeGrafter"/>
</dbReference>
<keyword evidence="4" id="KW-0521">NADP</keyword>
<dbReference type="PROSITE" id="PS00012">
    <property type="entry name" value="PHOSPHOPANTETHEINE"/>
    <property type="match status" value="1"/>
</dbReference>
<evidence type="ECO:0000259" key="9">
    <source>
        <dbReference type="PROSITE" id="PS52004"/>
    </source>
</evidence>
<dbReference type="GO" id="GO:0071770">
    <property type="term" value="P:DIM/DIP cell wall layer assembly"/>
    <property type="evidence" value="ECO:0007669"/>
    <property type="project" value="TreeGrafter"/>
</dbReference>
<dbReference type="SUPFAM" id="SSF55048">
    <property type="entry name" value="Probable ACP-binding domain of malonyl-CoA ACP transacylase"/>
    <property type="match status" value="1"/>
</dbReference>
<organism evidence="11 12">
    <name type="scientific">Williamsia sterculiae</name>
    <dbReference type="NCBI Taxonomy" id="1344003"/>
    <lineage>
        <taxon>Bacteria</taxon>
        <taxon>Bacillati</taxon>
        <taxon>Actinomycetota</taxon>
        <taxon>Actinomycetes</taxon>
        <taxon>Mycobacteriales</taxon>
        <taxon>Nocardiaceae</taxon>
        <taxon>Williamsia</taxon>
    </lineage>
</organism>
<feature type="active site" description="Proton acceptor; for dehydratase activity" evidence="7">
    <location>
        <position position="921"/>
    </location>
</feature>
<dbReference type="InterPro" id="IPR042104">
    <property type="entry name" value="PKS_dehydratase_sf"/>
</dbReference>
<dbReference type="Pfam" id="PF00109">
    <property type="entry name" value="ketoacyl-synt"/>
    <property type="match status" value="1"/>
</dbReference>
<dbReference type="InterPro" id="IPR014031">
    <property type="entry name" value="Ketoacyl_synth_C"/>
</dbReference>
<dbReference type="GO" id="GO:0005737">
    <property type="term" value="C:cytoplasm"/>
    <property type="evidence" value="ECO:0007669"/>
    <property type="project" value="TreeGrafter"/>
</dbReference>
<evidence type="ECO:0000313" key="12">
    <source>
        <dbReference type="Proteomes" id="UP000186218"/>
    </source>
</evidence>
<dbReference type="InterPro" id="IPR013968">
    <property type="entry name" value="PKS_KR"/>
</dbReference>
<dbReference type="Pfam" id="PF00107">
    <property type="entry name" value="ADH_zinc_N"/>
    <property type="match status" value="1"/>
</dbReference>
<dbReference type="PROSITE" id="PS52004">
    <property type="entry name" value="KS3_2"/>
    <property type="match status" value="1"/>
</dbReference>
<dbReference type="InterPro" id="IPR011032">
    <property type="entry name" value="GroES-like_sf"/>
</dbReference>
<dbReference type="InterPro" id="IPR057326">
    <property type="entry name" value="KR_dom"/>
</dbReference>
<evidence type="ECO:0000256" key="7">
    <source>
        <dbReference type="PROSITE-ProRule" id="PRU01363"/>
    </source>
</evidence>
<dbReference type="STRING" id="1344003.SAMN05445060_3718"/>
<dbReference type="PROSITE" id="PS52019">
    <property type="entry name" value="PKS_MFAS_DH"/>
    <property type="match status" value="1"/>
</dbReference>
<dbReference type="FunFam" id="3.40.366.10:FF:000002">
    <property type="entry name" value="Probable polyketide synthase 2"/>
    <property type="match status" value="1"/>
</dbReference>
<dbReference type="Pfam" id="PF14765">
    <property type="entry name" value="PS-DH"/>
    <property type="match status" value="1"/>
</dbReference>
<reference evidence="11 12" key="1">
    <citation type="submission" date="2017-01" db="EMBL/GenBank/DDBJ databases">
        <authorList>
            <person name="Mah S.A."/>
            <person name="Swanson W.J."/>
            <person name="Moy G.W."/>
            <person name="Vacquier V.D."/>
        </authorList>
    </citation>
    <scope>NUCLEOTIDE SEQUENCE [LARGE SCALE GENOMIC DNA]</scope>
    <source>
        <strain evidence="11 12">CPCC 203464</strain>
    </source>
</reference>
<feature type="domain" description="Carrier" evidence="8">
    <location>
        <begin position="2042"/>
        <end position="2116"/>
    </location>
</feature>
<dbReference type="Pfam" id="PF00698">
    <property type="entry name" value="Acyl_transf_1"/>
    <property type="match status" value="1"/>
</dbReference>
<dbReference type="InterPro" id="IPR036291">
    <property type="entry name" value="NAD(P)-bd_dom_sf"/>
</dbReference>
<dbReference type="InterPro" id="IPR014030">
    <property type="entry name" value="Ketoacyl_synth_N"/>
</dbReference>
<feature type="domain" description="PKS/mFAS DH" evidence="10">
    <location>
        <begin position="889"/>
        <end position="1171"/>
    </location>
</feature>
<dbReference type="GO" id="GO:0005886">
    <property type="term" value="C:plasma membrane"/>
    <property type="evidence" value="ECO:0007669"/>
    <property type="project" value="TreeGrafter"/>
</dbReference>
<dbReference type="Pfam" id="PF16197">
    <property type="entry name" value="KAsynt_C_assoc"/>
    <property type="match status" value="1"/>
</dbReference>
<dbReference type="CDD" id="cd05195">
    <property type="entry name" value="enoyl_red"/>
    <property type="match status" value="1"/>
</dbReference>
<dbReference type="InterPro" id="IPR020841">
    <property type="entry name" value="PKS_Beta-ketoAc_synthase_dom"/>
</dbReference>
<dbReference type="Gene3D" id="1.10.1200.10">
    <property type="entry name" value="ACP-like"/>
    <property type="match status" value="1"/>
</dbReference>
<dbReference type="SUPFAM" id="SSF53901">
    <property type="entry name" value="Thiolase-like"/>
    <property type="match status" value="1"/>
</dbReference>
<dbReference type="CDD" id="cd00833">
    <property type="entry name" value="PKS"/>
    <property type="match status" value="1"/>
</dbReference>
<dbReference type="Pfam" id="PF02801">
    <property type="entry name" value="Ketoacyl-synt_C"/>
    <property type="match status" value="1"/>
</dbReference>
<protein>
    <submittedName>
        <fullName evidence="11">Acyl transferase domain-containing protein</fullName>
    </submittedName>
</protein>
<evidence type="ECO:0000313" key="11">
    <source>
        <dbReference type="EMBL" id="SIS21288.1"/>
    </source>
</evidence>
<keyword evidence="6" id="KW-0012">Acyltransferase</keyword>
<dbReference type="SMART" id="SM00829">
    <property type="entry name" value="PKS_ER"/>
    <property type="match status" value="1"/>
</dbReference>
<dbReference type="InterPro" id="IPR016039">
    <property type="entry name" value="Thiolase-like"/>
</dbReference>
<keyword evidence="5" id="KW-0511">Multifunctional enzyme</keyword>
<dbReference type="Gene3D" id="3.40.50.720">
    <property type="entry name" value="NAD(P)-binding Rossmann-like Domain"/>
    <property type="match status" value="3"/>
</dbReference>
<dbReference type="PANTHER" id="PTHR43775:SF37">
    <property type="entry name" value="SI:DKEY-61P9.11"/>
    <property type="match status" value="1"/>
</dbReference>
<dbReference type="Gene3D" id="3.90.180.10">
    <property type="entry name" value="Medium-chain alcohol dehydrogenases, catalytic domain"/>
    <property type="match status" value="1"/>
</dbReference>